<dbReference type="VEuPathDB" id="FungiDB:BON22_4590"/>
<evidence type="ECO:0000259" key="4">
    <source>
        <dbReference type="Pfam" id="PF20778"/>
    </source>
</evidence>
<feature type="domain" description="SLS1 N-terminal" evidence="2">
    <location>
        <begin position="90"/>
        <end position="166"/>
    </location>
</feature>
<feature type="domain" description="SLS1 first KH" evidence="1">
    <location>
        <begin position="182"/>
        <end position="241"/>
    </location>
</feature>
<feature type="domain" description="SLS1 C-terminal" evidence="4">
    <location>
        <begin position="340"/>
        <end position="636"/>
    </location>
</feature>
<evidence type="ECO:0000259" key="1">
    <source>
        <dbReference type="Pfam" id="PF14611"/>
    </source>
</evidence>
<evidence type="ECO:0000313" key="6">
    <source>
        <dbReference type="EMBL" id="ONH65715.1"/>
    </source>
</evidence>
<dbReference type="Pfam" id="PF20778">
    <property type="entry name" value="SLS1_C"/>
    <property type="match status" value="1"/>
</dbReference>
<dbReference type="InterPro" id="IPR048401">
    <property type="entry name" value="SLS1_C"/>
</dbReference>
<evidence type="ECO:0000313" key="5">
    <source>
        <dbReference type="EMBL" id="CDR39190.1"/>
    </source>
</evidence>
<sequence length="643" mass="73738">MFLGRNRFLHTTRALRQLEIETAVLSTKSPSGKKKPPKKQNLIILNASQSKLQRKKKRRGILDSLSLTPEELRLQMRETSKILSAVPITDSTPDQIRQTINALKPQDKILSKIRATQLSEDISKMFTVQQLRNYARVEFPSIPMPHSLNKSELIGRIIVKCWEREISTAAVGSDELISQRNFDLTKKQMFFLFSQKSIIDNWMRANVKILVLIDSLQMIVRAPESHIQYIELALNRIFKNIKSEDVDLGKVKELFETANETVLLDDIQEMTGVFFEAKTNDEGETLPNEFVMSSLGGKKFDQVKRLILWSLDYNPFTKVNIHAETKNSKFKMFKHYPDNSLPWIHRKKSLMRLREPRNLLGLPAPVKLDSDKLYEELYGDDTKPIASGTDSVTAVSFGHILFEESTLNTPNPKVVVNTDIPFAHERIHKLPLYTFDGSEPDSTVDPHIYYAQIRLVPSPYNQSNNYMSFPPLEFWVETDQDNKARMDTFRVLAITNEINSSVSLPAHSTDVKFVRSDTKELVEPFTNSQENWMDDQPGVKKFLNDAVLDFSGKTAIKVPQSCDVILPGHTEPVRYDYVYMTHRKQVDLVFNDRILSYTVLEGGSLGGRTTEVIMVGKDEKMSKEEFKGFVKDCEEFIHSLEIH</sequence>
<keyword evidence="7" id="KW-1185">Reference proteome</keyword>
<proteinExistence type="predicted"/>
<reference evidence="6" key="3">
    <citation type="submission" date="2017-01" db="EMBL/GenBank/DDBJ databases">
        <authorList>
            <person name="Mah S.A."/>
            <person name="Swanson W.J."/>
            <person name="Moy G.W."/>
            <person name="Vacquier V.D."/>
        </authorList>
    </citation>
    <scope>NUCLEOTIDE SEQUENCE [LARGE SCALE GENOMIC DNA]</scope>
    <source>
        <strain evidence="6">65</strain>
    </source>
</reference>
<dbReference type="OMA" id="LWFELDE"/>
<dbReference type="EMBL" id="MPUK01000010">
    <property type="protein sequence ID" value="ONH65715.1"/>
    <property type="molecule type" value="Genomic_DNA"/>
</dbReference>
<reference evidence="5" key="1">
    <citation type="journal article" date="2014" name="Genome Announc.">
        <title>Genome sequence of the yeast Cyberlindnera fabianii (Hansenula fabianii).</title>
        <authorList>
            <person name="Freel K.C."/>
            <person name="Sarilar V."/>
            <person name="Neuveglise C."/>
            <person name="Devillers H."/>
            <person name="Friedrich A."/>
            <person name="Schacherer J."/>
        </authorList>
    </citation>
    <scope>NUCLEOTIDE SEQUENCE</scope>
    <source>
        <strain evidence="5">YJS4271</strain>
    </source>
</reference>
<dbReference type="AlphaFoldDB" id="A0A061ANR0"/>
<gene>
    <name evidence="6" type="ORF">BON22_4590</name>
    <name evidence="5" type="ORF">CYFA0S_03e00650g</name>
</gene>
<evidence type="ECO:0000259" key="3">
    <source>
        <dbReference type="Pfam" id="PF20777"/>
    </source>
</evidence>
<organism evidence="5">
    <name type="scientific">Cyberlindnera fabianii</name>
    <name type="common">Yeast</name>
    <name type="synonym">Hansenula fabianii</name>
    <dbReference type="NCBI Taxonomy" id="36022"/>
    <lineage>
        <taxon>Eukaryota</taxon>
        <taxon>Fungi</taxon>
        <taxon>Dikarya</taxon>
        <taxon>Ascomycota</taxon>
        <taxon>Saccharomycotina</taxon>
        <taxon>Saccharomycetes</taxon>
        <taxon>Phaffomycetales</taxon>
        <taxon>Phaffomycetaceae</taxon>
        <taxon>Cyberlindnera</taxon>
    </lineage>
</organism>
<dbReference type="EMBL" id="LK052888">
    <property type="protein sequence ID" value="CDR39190.1"/>
    <property type="molecule type" value="Genomic_DNA"/>
</dbReference>
<dbReference type="InterPro" id="IPR032741">
    <property type="entry name" value="Sls1_KH-1"/>
</dbReference>
<dbReference type="Pfam" id="PF14611">
    <property type="entry name" value="KH_SLS1_1"/>
    <property type="match status" value="1"/>
</dbReference>
<dbReference type="GO" id="GO:0005743">
    <property type="term" value="C:mitochondrial inner membrane"/>
    <property type="evidence" value="ECO:0007669"/>
    <property type="project" value="InterPro"/>
</dbReference>
<name>A0A061ANR0_CYBFA</name>
<dbReference type="Pfam" id="PF20776">
    <property type="entry name" value="SLS1_N"/>
    <property type="match status" value="1"/>
</dbReference>
<dbReference type="STRING" id="36022.A0A061ANR0"/>
<feature type="domain" description="SLS1 second KH" evidence="3">
    <location>
        <begin position="245"/>
        <end position="310"/>
    </location>
</feature>
<evidence type="ECO:0000313" key="7">
    <source>
        <dbReference type="Proteomes" id="UP000189513"/>
    </source>
</evidence>
<accession>A0A061ANR0</accession>
<evidence type="ECO:0000259" key="2">
    <source>
        <dbReference type="Pfam" id="PF20776"/>
    </source>
</evidence>
<dbReference type="Proteomes" id="UP000189513">
    <property type="component" value="Unassembled WGS sequence"/>
</dbReference>
<dbReference type="InterPro" id="IPR048748">
    <property type="entry name" value="SLS1_KH2"/>
</dbReference>
<dbReference type="Pfam" id="PF20777">
    <property type="entry name" value="KH_SLS1_2"/>
    <property type="match status" value="1"/>
</dbReference>
<reference evidence="7" key="2">
    <citation type="journal article" date="2017" name="Genome Announc.">
        <title>Genome sequences of Cyberlindnera fabianii 65, Pichia kudriavzevii 129, and Saccharomyces cerevisiae 131 isolated from fermented masau fruits in Zimbabwe.</title>
        <authorList>
            <person name="van Rijswijck I.M.H."/>
            <person name="Derks M.F.L."/>
            <person name="Abee T."/>
            <person name="de Ridder D."/>
            <person name="Smid E.J."/>
        </authorList>
    </citation>
    <scope>NUCLEOTIDE SEQUENCE [LARGE SCALE GENOMIC DNA]</scope>
    <source>
        <strain evidence="7">65</strain>
    </source>
</reference>
<dbReference type="OrthoDB" id="5392646at2759"/>
<protein>
    <submittedName>
        <fullName evidence="5">CYFA0S03e00650g1_1</fullName>
    </submittedName>
    <submittedName>
        <fullName evidence="6">Sigma-like sequence protein 1, mitochondrial</fullName>
    </submittedName>
</protein>
<dbReference type="InterPro" id="IPR048400">
    <property type="entry name" value="SLS1_N"/>
</dbReference>